<feature type="non-terminal residue" evidence="1">
    <location>
        <position position="1"/>
    </location>
</feature>
<proteinExistence type="predicted"/>
<reference evidence="1" key="1">
    <citation type="submission" date="2014-05" db="EMBL/GenBank/DDBJ databases">
        <authorList>
            <person name="Chronopoulou M."/>
        </authorList>
    </citation>
    <scope>NUCLEOTIDE SEQUENCE</scope>
    <source>
        <tissue evidence="1">Whole organism</tissue>
    </source>
</reference>
<sequence length="36" mass="4208">ISKTILRSEVVIVIIVKKYHNIYLYLISAIPTHQLK</sequence>
<accession>A0A0K2VDC3</accession>
<dbReference type="EMBL" id="HACA01030959">
    <property type="protein sequence ID" value="CDW48320.1"/>
    <property type="molecule type" value="Transcribed_RNA"/>
</dbReference>
<organism evidence="1">
    <name type="scientific">Lepeophtheirus salmonis</name>
    <name type="common">Salmon louse</name>
    <name type="synonym">Caligus salmonis</name>
    <dbReference type="NCBI Taxonomy" id="72036"/>
    <lineage>
        <taxon>Eukaryota</taxon>
        <taxon>Metazoa</taxon>
        <taxon>Ecdysozoa</taxon>
        <taxon>Arthropoda</taxon>
        <taxon>Crustacea</taxon>
        <taxon>Multicrustacea</taxon>
        <taxon>Hexanauplia</taxon>
        <taxon>Copepoda</taxon>
        <taxon>Siphonostomatoida</taxon>
        <taxon>Caligidae</taxon>
        <taxon>Lepeophtheirus</taxon>
    </lineage>
</organism>
<dbReference type="AlphaFoldDB" id="A0A0K2VDC3"/>
<name>A0A0K2VDC3_LEPSM</name>
<protein>
    <submittedName>
        <fullName evidence="1">Uncharacterized protein</fullName>
    </submittedName>
</protein>
<evidence type="ECO:0000313" key="1">
    <source>
        <dbReference type="EMBL" id="CDW48320.1"/>
    </source>
</evidence>